<dbReference type="OrthoDB" id="9798006at2"/>
<dbReference type="EMBL" id="LYDR01000152">
    <property type="protein sequence ID" value="ODA28577.1"/>
    <property type="molecule type" value="Genomic_DNA"/>
</dbReference>
<dbReference type="PROSITE" id="PS51186">
    <property type="entry name" value="GNAT"/>
    <property type="match status" value="1"/>
</dbReference>
<name>A0A1C3E5Q7_9PLAN</name>
<dbReference type="Proteomes" id="UP000094828">
    <property type="component" value="Unassembled WGS sequence"/>
</dbReference>
<dbReference type="GO" id="GO:0016747">
    <property type="term" value="F:acyltransferase activity, transferring groups other than amino-acyl groups"/>
    <property type="evidence" value="ECO:0007669"/>
    <property type="project" value="InterPro"/>
</dbReference>
<dbReference type="InterPro" id="IPR016181">
    <property type="entry name" value="Acyl_CoA_acyltransferase"/>
</dbReference>
<comment type="caution">
    <text evidence="2">The sequence shown here is derived from an EMBL/GenBank/DDBJ whole genome shotgun (WGS) entry which is preliminary data.</text>
</comment>
<gene>
    <name evidence="2" type="ORF">A6X21_12845</name>
</gene>
<dbReference type="Pfam" id="PF13508">
    <property type="entry name" value="Acetyltransf_7"/>
    <property type="match status" value="1"/>
</dbReference>
<dbReference type="STRING" id="1841610.A6X21_12845"/>
<sequence length="155" mass="17953">MIRMITPEDTPELLAICETTGLFTIEDFPTLELLFDDYHLTKSRLGHHALVYEDEDELIAVAYYLPRELTDRTWELLMIMVRATRQTKGVGSLMIEACQEHIRSMGGRLLLIETSSTDDFGPVRQFYRKHGFNDVATVPDYYSDSIEKVTFLKRL</sequence>
<dbReference type="SUPFAM" id="SSF55729">
    <property type="entry name" value="Acyl-CoA N-acyltransferases (Nat)"/>
    <property type="match status" value="1"/>
</dbReference>
<dbReference type="RefSeq" id="WP_068851916.1">
    <property type="nucleotide sequence ID" value="NZ_LYDR01000152.1"/>
</dbReference>
<feature type="domain" description="N-acetyltransferase" evidence="1">
    <location>
        <begin position="1"/>
        <end position="153"/>
    </location>
</feature>
<reference evidence="2 3" key="1">
    <citation type="submission" date="2016-05" db="EMBL/GenBank/DDBJ databases">
        <title>Genomic and physiological characterization of Planctopirus sp. isolated from fresh water lake.</title>
        <authorList>
            <person name="Subhash Y."/>
            <person name="Ramana C."/>
        </authorList>
    </citation>
    <scope>NUCLEOTIDE SEQUENCE [LARGE SCALE GENOMIC DNA]</scope>
    <source>
        <strain evidence="2 3">JC280</strain>
    </source>
</reference>
<organism evidence="2 3">
    <name type="scientific">Planctopirus hydrillae</name>
    <dbReference type="NCBI Taxonomy" id="1841610"/>
    <lineage>
        <taxon>Bacteria</taxon>
        <taxon>Pseudomonadati</taxon>
        <taxon>Planctomycetota</taxon>
        <taxon>Planctomycetia</taxon>
        <taxon>Planctomycetales</taxon>
        <taxon>Planctomycetaceae</taxon>
        <taxon>Planctopirus</taxon>
    </lineage>
</organism>
<protein>
    <recommendedName>
        <fullName evidence="1">N-acetyltransferase domain-containing protein</fullName>
    </recommendedName>
</protein>
<accession>A0A1C3E5Q7</accession>
<keyword evidence="3" id="KW-1185">Reference proteome</keyword>
<dbReference type="AlphaFoldDB" id="A0A1C3E5Q7"/>
<evidence type="ECO:0000259" key="1">
    <source>
        <dbReference type="PROSITE" id="PS51186"/>
    </source>
</evidence>
<proteinExistence type="predicted"/>
<evidence type="ECO:0000313" key="3">
    <source>
        <dbReference type="Proteomes" id="UP000094828"/>
    </source>
</evidence>
<dbReference type="Gene3D" id="3.40.630.30">
    <property type="match status" value="1"/>
</dbReference>
<evidence type="ECO:0000313" key="2">
    <source>
        <dbReference type="EMBL" id="ODA28577.1"/>
    </source>
</evidence>
<dbReference type="InterPro" id="IPR000182">
    <property type="entry name" value="GNAT_dom"/>
</dbReference>